<organism evidence="4 5">
    <name type="scientific">Reticulomyxa filosa</name>
    <dbReference type="NCBI Taxonomy" id="46433"/>
    <lineage>
        <taxon>Eukaryota</taxon>
        <taxon>Sar</taxon>
        <taxon>Rhizaria</taxon>
        <taxon>Retaria</taxon>
        <taxon>Foraminifera</taxon>
        <taxon>Monothalamids</taxon>
        <taxon>Reticulomyxidae</taxon>
        <taxon>Reticulomyxa</taxon>
    </lineage>
</organism>
<dbReference type="GO" id="GO:0140662">
    <property type="term" value="F:ATP-dependent protein folding chaperone"/>
    <property type="evidence" value="ECO:0007669"/>
    <property type="project" value="InterPro"/>
</dbReference>
<accession>X6MMT6</accession>
<dbReference type="InterPro" id="IPR020568">
    <property type="entry name" value="Ribosomal_Su5_D2-typ_SF"/>
</dbReference>
<protein>
    <recommendedName>
        <fullName evidence="6">Heat shock protein 90</fullName>
    </recommendedName>
</protein>
<evidence type="ECO:0000256" key="1">
    <source>
        <dbReference type="ARBA" id="ARBA00008239"/>
    </source>
</evidence>
<dbReference type="OrthoDB" id="28737at2759"/>
<dbReference type="GO" id="GO:0005524">
    <property type="term" value="F:ATP binding"/>
    <property type="evidence" value="ECO:0007669"/>
    <property type="project" value="InterPro"/>
</dbReference>
<keyword evidence="5" id="KW-1185">Reference proteome</keyword>
<dbReference type="EMBL" id="ASPP01019240">
    <property type="protein sequence ID" value="ETO15318.1"/>
    <property type="molecule type" value="Genomic_DNA"/>
</dbReference>
<dbReference type="Gene3D" id="3.30.230.80">
    <property type="match status" value="1"/>
</dbReference>
<keyword evidence="2" id="KW-0143">Chaperone</keyword>
<dbReference type="GO" id="GO:0051082">
    <property type="term" value="F:unfolded protein binding"/>
    <property type="evidence" value="ECO:0007669"/>
    <property type="project" value="InterPro"/>
</dbReference>
<dbReference type="InterPro" id="IPR001404">
    <property type="entry name" value="Hsp90_fam"/>
</dbReference>
<dbReference type="Gene3D" id="3.40.50.11260">
    <property type="match status" value="1"/>
</dbReference>
<dbReference type="AlphaFoldDB" id="X6MMT6"/>
<feature type="compositionally biased region" description="Basic and acidic residues" evidence="3">
    <location>
        <begin position="72"/>
        <end position="84"/>
    </location>
</feature>
<dbReference type="PANTHER" id="PTHR11528">
    <property type="entry name" value="HEAT SHOCK PROTEIN 90 FAMILY MEMBER"/>
    <property type="match status" value="1"/>
</dbReference>
<evidence type="ECO:0000256" key="2">
    <source>
        <dbReference type="ARBA" id="ARBA00023186"/>
    </source>
</evidence>
<sequence>MKRAYNVCSHFDQGLVDSNDLPLNVNREDLQKNKVMGLISRKLTRKILDMLRDLARGGDGTGGGEDDEDTETSEKKAETQSKEQKSDEKYLKFWNEFGKALKLGVLEDHRNKKRIIELLRFVSTRSPTTPISLRSYVDHMKPGQKFIYFIAAGGVDEAENSPFLERFRNKGYEVLYFTDNLDEFMNLQEYDDIPFQAITKENVELDGKKMKEFLKQKEEEFAELKTWLKEAYGSKISKVQISSTLEATPMAIATATYGTSARMEKIGKAQAMGNQMYPMRATKVLQINYRHPVIIEMKNRVHDSDATDELKDLARLLLDMALVKSGFEIEPDDKPNLAKEFPELFKKD</sequence>
<comment type="caution">
    <text evidence="4">The sequence shown here is derived from an EMBL/GenBank/DDBJ whole genome shotgun (WGS) entry which is preliminary data.</text>
</comment>
<evidence type="ECO:0000256" key="3">
    <source>
        <dbReference type="SAM" id="MobiDB-lite"/>
    </source>
</evidence>
<dbReference type="Pfam" id="PF00183">
    <property type="entry name" value="HSP90"/>
    <property type="match status" value="1"/>
</dbReference>
<evidence type="ECO:0008006" key="6">
    <source>
        <dbReference type="Google" id="ProtNLM"/>
    </source>
</evidence>
<name>X6MMT6_RETFI</name>
<dbReference type="GO" id="GO:0016887">
    <property type="term" value="F:ATP hydrolysis activity"/>
    <property type="evidence" value="ECO:0007669"/>
    <property type="project" value="InterPro"/>
</dbReference>
<proteinExistence type="inferred from homology"/>
<dbReference type="SUPFAM" id="SSF110942">
    <property type="entry name" value="HSP90 C-terminal domain"/>
    <property type="match status" value="1"/>
</dbReference>
<comment type="similarity">
    <text evidence="1">Belongs to the heat shock protein 90 family.</text>
</comment>
<evidence type="ECO:0000313" key="4">
    <source>
        <dbReference type="EMBL" id="ETO15318.1"/>
    </source>
</evidence>
<feature type="region of interest" description="Disordered" evidence="3">
    <location>
        <begin position="56"/>
        <end position="84"/>
    </location>
</feature>
<dbReference type="InterPro" id="IPR037196">
    <property type="entry name" value="HSP90_C"/>
</dbReference>
<gene>
    <name evidence="4" type="ORF">RFI_22044</name>
</gene>
<dbReference type="SUPFAM" id="SSF54211">
    <property type="entry name" value="Ribosomal protein S5 domain 2-like"/>
    <property type="match status" value="1"/>
</dbReference>
<dbReference type="Gene3D" id="1.20.120.790">
    <property type="entry name" value="Heat shock protein 90, C-terminal domain"/>
    <property type="match status" value="1"/>
</dbReference>
<reference evidence="4 5" key="1">
    <citation type="journal article" date="2013" name="Curr. Biol.">
        <title>The Genome of the Foraminiferan Reticulomyxa filosa.</title>
        <authorList>
            <person name="Glockner G."/>
            <person name="Hulsmann N."/>
            <person name="Schleicher M."/>
            <person name="Noegel A.A."/>
            <person name="Eichinger L."/>
            <person name="Gallinger C."/>
            <person name="Pawlowski J."/>
            <person name="Sierra R."/>
            <person name="Euteneuer U."/>
            <person name="Pillet L."/>
            <person name="Moustafa A."/>
            <person name="Platzer M."/>
            <person name="Groth M."/>
            <person name="Szafranski K."/>
            <person name="Schliwa M."/>
        </authorList>
    </citation>
    <scope>NUCLEOTIDE SEQUENCE [LARGE SCALE GENOMIC DNA]</scope>
</reference>
<dbReference type="Proteomes" id="UP000023152">
    <property type="component" value="Unassembled WGS sequence"/>
</dbReference>
<evidence type="ECO:0000313" key="5">
    <source>
        <dbReference type="Proteomes" id="UP000023152"/>
    </source>
</evidence>